<evidence type="ECO:0000313" key="2">
    <source>
        <dbReference type="Proteomes" id="UP001291623"/>
    </source>
</evidence>
<reference evidence="1" key="1">
    <citation type="submission" date="2023-12" db="EMBL/GenBank/DDBJ databases">
        <title>Genome assembly of Anisodus tanguticus.</title>
        <authorList>
            <person name="Wang Y.-J."/>
        </authorList>
    </citation>
    <scope>NUCLEOTIDE SEQUENCE</scope>
    <source>
        <strain evidence="1">KB-2021</strain>
        <tissue evidence="1">Leaf</tissue>
    </source>
</reference>
<protein>
    <submittedName>
        <fullName evidence="1">Uncharacterized protein</fullName>
    </submittedName>
</protein>
<dbReference type="Proteomes" id="UP001291623">
    <property type="component" value="Unassembled WGS sequence"/>
</dbReference>
<sequence length="117" mass="13235">MLPTQSKTSQSGLELHTEGNVLYRDHWVEDSGGAEDIDRRFFQQRKKGELPVFIPPEEISLSIYFRSSPLFSVREWRKSVFRIALYSSSPPPFNVFAKESYGRHGSIVVVGNSGLAS</sequence>
<organism evidence="1 2">
    <name type="scientific">Anisodus tanguticus</name>
    <dbReference type="NCBI Taxonomy" id="243964"/>
    <lineage>
        <taxon>Eukaryota</taxon>
        <taxon>Viridiplantae</taxon>
        <taxon>Streptophyta</taxon>
        <taxon>Embryophyta</taxon>
        <taxon>Tracheophyta</taxon>
        <taxon>Spermatophyta</taxon>
        <taxon>Magnoliopsida</taxon>
        <taxon>eudicotyledons</taxon>
        <taxon>Gunneridae</taxon>
        <taxon>Pentapetalae</taxon>
        <taxon>asterids</taxon>
        <taxon>lamiids</taxon>
        <taxon>Solanales</taxon>
        <taxon>Solanaceae</taxon>
        <taxon>Solanoideae</taxon>
        <taxon>Hyoscyameae</taxon>
        <taxon>Anisodus</taxon>
    </lineage>
</organism>
<proteinExistence type="predicted"/>
<dbReference type="AlphaFoldDB" id="A0AAE1SMW0"/>
<keyword evidence="2" id="KW-1185">Reference proteome</keyword>
<name>A0AAE1SMW0_9SOLA</name>
<comment type="caution">
    <text evidence="1">The sequence shown here is derived from an EMBL/GenBank/DDBJ whole genome shotgun (WGS) entry which is preliminary data.</text>
</comment>
<gene>
    <name evidence="1" type="ORF">RND71_011076</name>
</gene>
<evidence type="ECO:0000313" key="1">
    <source>
        <dbReference type="EMBL" id="KAK4371601.1"/>
    </source>
</evidence>
<accession>A0AAE1SMW0</accession>
<dbReference type="EMBL" id="JAVYJV010000005">
    <property type="protein sequence ID" value="KAK4371601.1"/>
    <property type="molecule type" value="Genomic_DNA"/>
</dbReference>